<feature type="compositionally biased region" description="Basic and acidic residues" evidence="1">
    <location>
        <begin position="61"/>
        <end position="72"/>
    </location>
</feature>
<sequence>EADHRRRHGAGGVRQRRPRHLHHLARLPEAVRADGVLRQRLRPCGHPRPRRAGGQGLALRDAADAQHLHGEARGPGGDGGGVVRGGEERRGEDHGQPDLRAEGRGGGAPGAGGAEDDGEHGAVAGV</sequence>
<feature type="compositionally biased region" description="Basic residues" evidence="1">
    <location>
        <begin position="39"/>
        <end position="51"/>
    </location>
</feature>
<dbReference type="GO" id="GO:0003960">
    <property type="term" value="F:quinone reductase (NADPH) activity"/>
    <property type="evidence" value="ECO:0007669"/>
    <property type="project" value="UniProtKB-EC"/>
</dbReference>
<organism evidence="2">
    <name type="scientific">uncultured Chloroflexia bacterium</name>
    <dbReference type="NCBI Taxonomy" id="1672391"/>
    <lineage>
        <taxon>Bacteria</taxon>
        <taxon>Bacillati</taxon>
        <taxon>Chloroflexota</taxon>
        <taxon>Chloroflexia</taxon>
        <taxon>environmental samples</taxon>
    </lineage>
</organism>
<feature type="compositionally biased region" description="Gly residues" evidence="1">
    <location>
        <begin position="104"/>
        <end position="113"/>
    </location>
</feature>
<accession>A0A6J4JT00</accession>
<protein>
    <submittedName>
        <fullName evidence="2">Quinone oxidoreductase</fullName>
        <ecNumber evidence="2">1.6.5.5</ecNumber>
    </submittedName>
</protein>
<dbReference type="EMBL" id="CADCTR010001216">
    <property type="protein sequence ID" value="CAA9286446.1"/>
    <property type="molecule type" value="Genomic_DNA"/>
</dbReference>
<keyword evidence="2" id="KW-0560">Oxidoreductase</keyword>
<dbReference type="AlphaFoldDB" id="A0A6J4JT00"/>
<reference evidence="2" key="1">
    <citation type="submission" date="2020-02" db="EMBL/GenBank/DDBJ databases">
        <authorList>
            <person name="Meier V. D."/>
        </authorList>
    </citation>
    <scope>NUCLEOTIDE SEQUENCE</scope>
    <source>
        <strain evidence="2">AVDCRST_MAG93</strain>
    </source>
</reference>
<feature type="region of interest" description="Disordered" evidence="1">
    <location>
        <begin position="1"/>
        <end position="25"/>
    </location>
</feature>
<gene>
    <name evidence="2" type="ORF">AVDCRST_MAG93-3573</name>
</gene>
<evidence type="ECO:0000313" key="2">
    <source>
        <dbReference type="EMBL" id="CAA9286446.1"/>
    </source>
</evidence>
<feature type="non-terminal residue" evidence="2">
    <location>
        <position position="126"/>
    </location>
</feature>
<feature type="compositionally biased region" description="Gly residues" evidence="1">
    <location>
        <begin position="73"/>
        <end position="84"/>
    </location>
</feature>
<dbReference type="EC" id="1.6.5.5" evidence="2"/>
<name>A0A6J4JT00_9CHLR</name>
<feature type="non-terminal residue" evidence="2">
    <location>
        <position position="1"/>
    </location>
</feature>
<proteinExistence type="predicted"/>
<evidence type="ECO:0000256" key="1">
    <source>
        <dbReference type="SAM" id="MobiDB-lite"/>
    </source>
</evidence>
<feature type="compositionally biased region" description="Basic and acidic residues" evidence="1">
    <location>
        <begin position="85"/>
        <end position="103"/>
    </location>
</feature>
<feature type="region of interest" description="Disordered" evidence="1">
    <location>
        <begin position="38"/>
        <end position="126"/>
    </location>
</feature>